<dbReference type="Pfam" id="PF13565">
    <property type="entry name" value="HTH_32"/>
    <property type="match status" value="1"/>
</dbReference>
<evidence type="ECO:0000259" key="1">
    <source>
        <dbReference type="PROSITE" id="PS50994"/>
    </source>
</evidence>
<comment type="caution">
    <text evidence="2">The sequence shown here is derived from an EMBL/GenBank/DDBJ whole genome shotgun (WGS) entry which is preliminary data.</text>
</comment>
<name>A0A017HHP8_9RHOB</name>
<dbReference type="InterPro" id="IPR012337">
    <property type="entry name" value="RNaseH-like_sf"/>
</dbReference>
<dbReference type="InterPro" id="IPR036388">
    <property type="entry name" value="WH-like_DNA-bd_sf"/>
</dbReference>
<dbReference type="PROSITE" id="PS50994">
    <property type="entry name" value="INTEGRASE"/>
    <property type="match status" value="1"/>
</dbReference>
<dbReference type="InterPro" id="IPR048020">
    <property type="entry name" value="Transpos_IS3"/>
</dbReference>
<dbReference type="InterPro" id="IPR050900">
    <property type="entry name" value="Transposase_IS3/IS150/IS904"/>
</dbReference>
<dbReference type="InterPro" id="IPR009057">
    <property type="entry name" value="Homeodomain-like_sf"/>
</dbReference>
<dbReference type="InterPro" id="IPR036397">
    <property type="entry name" value="RNaseH_sf"/>
</dbReference>
<dbReference type="HOGENOM" id="CLU_027402_10_0_5"/>
<organism evidence="2 3">
    <name type="scientific">Rubellimicrobium mesophilum DSM 19309</name>
    <dbReference type="NCBI Taxonomy" id="442562"/>
    <lineage>
        <taxon>Bacteria</taxon>
        <taxon>Pseudomonadati</taxon>
        <taxon>Pseudomonadota</taxon>
        <taxon>Alphaproteobacteria</taxon>
        <taxon>Rhodobacterales</taxon>
        <taxon>Roseobacteraceae</taxon>
        <taxon>Rubellimicrobium</taxon>
    </lineage>
</organism>
<dbReference type="InterPro" id="IPR001584">
    <property type="entry name" value="Integrase_cat-core"/>
</dbReference>
<evidence type="ECO:0000313" key="3">
    <source>
        <dbReference type="Proteomes" id="UP000019666"/>
    </source>
</evidence>
<dbReference type="AlphaFoldDB" id="A0A017HHP8"/>
<dbReference type="Gene3D" id="3.30.420.10">
    <property type="entry name" value="Ribonuclease H-like superfamily/Ribonuclease H"/>
    <property type="match status" value="1"/>
</dbReference>
<dbReference type="Gene3D" id="1.10.10.10">
    <property type="entry name" value="Winged helix-like DNA-binding domain superfamily/Winged helix DNA-binding domain"/>
    <property type="match status" value="1"/>
</dbReference>
<keyword evidence="3" id="KW-1185">Reference proteome</keyword>
<sequence>MRYPAAEKAEIIRLVEQSHLPIRRTLEKLGIPRATFYRWYELYQVGGPEALEDRPSRPSRVWNRIPEEVRERILALALDQPELSPRELAVRFTDEQKYFVSEASVYRLLKAHDLITSPAYIVVKAAEEFKDQTTAPNQLWQTDFTYLKVTGWGWYYLSTVLDDFSRFVVAWKLCTTMKAEDVTETLDLALSASGLDQVKVRHRPRLLSDNGSSYIASDLAEWLEDQGMTHIRGAPRHPQTQGKIERWHQTLKNRILLEHYYLPGDLEEQVSACVEHYNHTRAHESLGNLTPADVYHGRGEAILAERARIKRQTLTHRRLQHHAATA</sequence>
<dbReference type="STRING" id="442562.Rumeso_04378"/>
<dbReference type="PATRIC" id="fig|442562.3.peg.4309"/>
<dbReference type="SUPFAM" id="SSF53098">
    <property type="entry name" value="Ribonuclease H-like"/>
    <property type="match status" value="1"/>
</dbReference>
<proteinExistence type="predicted"/>
<dbReference type="InterPro" id="IPR047656">
    <property type="entry name" value="IS481-like_transpos"/>
</dbReference>
<protein>
    <submittedName>
        <fullName evidence="2">Mobile element protein</fullName>
    </submittedName>
</protein>
<dbReference type="Proteomes" id="UP000019666">
    <property type="component" value="Unassembled WGS sequence"/>
</dbReference>
<dbReference type="PANTHER" id="PTHR46889">
    <property type="entry name" value="TRANSPOSASE INSF FOR INSERTION SEQUENCE IS3B-RELATED"/>
    <property type="match status" value="1"/>
</dbReference>
<dbReference type="EMBL" id="AOSK01000124">
    <property type="protein sequence ID" value="EYD74007.1"/>
    <property type="molecule type" value="Genomic_DNA"/>
</dbReference>
<feature type="domain" description="Integrase catalytic" evidence="1">
    <location>
        <begin position="132"/>
        <end position="299"/>
    </location>
</feature>
<dbReference type="Pfam" id="PF00665">
    <property type="entry name" value="rve"/>
    <property type="match status" value="1"/>
</dbReference>
<dbReference type="NCBIfam" id="NF033516">
    <property type="entry name" value="transpos_IS3"/>
    <property type="match status" value="1"/>
</dbReference>
<dbReference type="PANTHER" id="PTHR46889:SF4">
    <property type="entry name" value="TRANSPOSASE INSO FOR INSERTION SEQUENCE ELEMENT IS911B-RELATED"/>
    <property type="match status" value="1"/>
</dbReference>
<dbReference type="SUPFAM" id="SSF46689">
    <property type="entry name" value="Homeodomain-like"/>
    <property type="match status" value="1"/>
</dbReference>
<reference evidence="2 3" key="1">
    <citation type="submission" date="2013-02" db="EMBL/GenBank/DDBJ databases">
        <authorList>
            <person name="Fiebig A."/>
            <person name="Goeker M."/>
            <person name="Klenk H.-P.P."/>
        </authorList>
    </citation>
    <scope>NUCLEOTIDE SEQUENCE [LARGE SCALE GENOMIC DNA]</scope>
    <source>
        <strain evidence="2 3">DSM 19309</strain>
    </source>
</reference>
<dbReference type="GO" id="GO:0015074">
    <property type="term" value="P:DNA integration"/>
    <property type="evidence" value="ECO:0007669"/>
    <property type="project" value="InterPro"/>
</dbReference>
<evidence type="ECO:0000313" key="2">
    <source>
        <dbReference type="EMBL" id="EYD74007.1"/>
    </source>
</evidence>
<dbReference type="GO" id="GO:0003676">
    <property type="term" value="F:nucleic acid binding"/>
    <property type="evidence" value="ECO:0007669"/>
    <property type="project" value="InterPro"/>
</dbReference>
<dbReference type="NCBIfam" id="NF033577">
    <property type="entry name" value="transpos_IS481"/>
    <property type="match status" value="1"/>
</dbReference>
<gene>
    <name evidence="2" type="ORF">Rumeso_04378</name>
</gene>
<accession>A0A017HHP8</accession>